<dbReference type="GO" id="GO:0016020">
    <property type="term" value="C:membrane"/>
    <property type="evidence" value="ECO:0007669"/>
    <property type="project" value="GOC"/>
</dbReference>
<dbReference type="AlphaFoldDB" id="A0A0P7ZFS7"/>
<dbReference type="STRING" id="1666911.HLUCCA11_18670"/>
<keyword evidence="1" id="KW-1133">Transmembrane helix</keyword>
<dbReference type="PANTHER" id="PTHR14859">
    <property type="entry name" value="CALCOFLUOR WHITE HYPERSENSITIVE PROTEIN PRECURSOR"/>
    <property type="match status" value="1"/>
</dbReference>
<feature type="domain" description="Endonuclease/exonuclease/phosphatase" evidence="2">
    <location>
        <begin position="102"/>
        <end position="345"/>
    </location>
</feature>
<gene>
    <name evidence="3" type="ORF">HLUCCA11_18670</name>
</gene>
<evidence type="ECO:0000313" key="3">
    <source>
        <dbReference type="EMBL" id="KPQ33440.1"/>
    </source>
</evidence>
<protein>
    <submittedName>
        <fullName evidence="3">Metal-dependent hydrolase</fullName>
    </submittedName>
</protein>
<keyword evidence="1" id="KW-0472">Membrane</keyword>
<proteinExistence type="predicted"/>
<dbReference type="InterPro" id="IPR036691">
    <property type="entry name" value="Endo/exonu/phosph_ase_sf"/>
</dbReference>
<comment type="caution">
    <text evidence="3">The sequence shown here is derived from an EMBL/GenBank/DDBJ whole genome shotgun (WGS) entry which is preliminary data.</text>
</comment>
<dbReference type="InterPro" id="IPR005135">
    <property type="entry name" value="Endo/exonuclease/phosphatase"/>
</dbReference>
<evidence type="ECO:0000259" key="2">
    <source>
        <dbReference type="Pfam" id="PF03372"/>
    </source>
</evidence>
<dbReference type="GO" id="GO:0006506">
    <property type="term" value="P:GPI anchor biosynthetic process"/>
    <property type="evidence" value="ECO:0007669"/>
    <property type="project" value="TreeGrafter"/>
</dbReference>
<accession>A0A0P7ZFS7</accession>
<dbReference type="InterPro" id="IPR051916">
    <property type="entry name" value="GPI-anchor_lipid_remodeler"/>
</dbReference>
<keyword evidence="1" id="KW-0812">Transmembrane</keyword>
<name>A0A0P7ZFS7_9CYAN</name>
<keyword evidence="3" id="KW-0378">Hydrolase</keyword>
<sequence length="355" mass="39017">MEGLLKGWVKWLGLLVGLPTVAIALFYLWGSAGSHDKQTYAAIVNYATSSTENDTAENDAAENDAAVKPLSTADPATHTIVSYNLGYLSGLANNTTAKTNSAFFAANQQKVIAALKTIQPDIVAFQEIDFDSNRSYNIDQSEAMAQALGLTHGAIAISWDKNYVPFPYWPPTAQFGKILSGQSIISRSPIQQNNRIVLEKVASQPFYYKAFYLDRLAQVSQINLQGKPLTVINVHLEAFDEPTRMNQTKFVRSLAEDYAKTQPVILLGDFNSSLNRLAESAFSINIMGQSELFASAIPQADWGVATATFPSNQPEYKLDYIWYTPATIEILNTEVVTAAGEASDHLPLMARFQLK</sequence>
<dbReference type="Gene3D" id="3.60.10.10">
    <property type="entry name" value="Endonuclease/exonuclease/phosphatase"/>
    <property type="match status" value="1"/>
</dbReference>
<feature type="transmembrane region" description="Helical" evidence="1">
    <location>
        <begin position="12"/>
        <end position="30"/>
    </location>
</feature>
<organism evidence="3 4">
    <name type="scientific">Phormidesmis priestleyi Ana</name>
    <dbReference type="NCBI Taxonomy" id="1666911"/>
    <lineage>
        <taxon>Bacteria</taxon>
        <taxon>Bacillati</taxon>
        <taxon>Cyanobacteriota</taxon>
        <taxon>Cyanophyceae</taxon>
        <taxon>Leptolyngbyales</taxon>
        <taxon>Leptolyngbyaceae</taxon>
        <taxon>Phormidesmis</taxon>
    </lineage>
</organism>
<dbReference type="PATRIC" id="fig|1666911.3.peg.1957"/>
<dbReference type="EMBL" id="LJZR01000032">
    <property type="protein sequence ID" value="KPQ33440.1"/>
    <property type="molecule type" value="Genomic_DNA"/>
</dbReference>
<evidence type="ECO:0000313" key="4">
    <source>
        <dbReference type="Proteomes" id="UP000050465"/>
    </source>
</evidence>
<dbReference type="Pfam" id="PF03372">
    <property type="entry name" value="Exo_endo_phos"/>
    <property type="match status" value="1"/>
</dbReference>
<dbReference type="GO" id="GO:0016787">
    <property type="term" value="F:hydrolase activity"/>
    <property type="evidence" value="ECO:0007669"/>
    <property type="project" value="UniProtKB-KW"/>
</dbReference>
<dbReference type="SUPFAM" id="SSF56219">
    <property type="entry name" value="DNase I-like"/>
    <property type="match status" value="1"/>
</dbReference>
<dbReference type="PANTHER" id="PTHR14859:SF1">
    <property type="entry name" value="PGAP2-INTERACTING PROTEIN"/>
    <property type="match status" value="1"/>
</dbReference>
<reference evidence="3 4" key="1">
    <citation type="submission" date="2015-09" db="EMBL/GenBank/DDBJ databases">
        <title>Identification and resolution of microdiversity through metagenomic sequencing of parallel consortia.</title>
        <authorList>
            <person name="Nelson W.C."/>
            <person name="Romine M.F."/>
            <person name="Lindemann S.R."/>
        </authorList>
    </citation>
    <scope>NUCLEOTIDE SEQUENCE [LARGE SCALE GENOMIC DNA]</scope>
    <source>
        <strain evidence="3">Ana</strain>
    </source>
</reference>
<dbReference type="Proteomes" id="UP000050465">
    <property type="component" value="Unassembled WGS sequence"/>
</dbReference>
<evidence type="ECO:0000256" key="1">
    <source>
        <dbReference type="SAM" id="Phobius"/>
    </source>
</evidence>